<evidence type="ECO:0000313" key="3">
    <source>
        <dbReference type="Proteomes" id="UP000246702"/>
    </source>
</evidence>
<feature type="chain" id="PRO_5016412300" evidence="1">
    <location>
        <begin position="19"/>
        <end position="126"/>
    </location>
</feature>
<dbReference type="AlphaFoldDB" id="A0A317X2Q4"/>
<dbReference type="Proteomes" id="UP000246702">
    <property type="component" value="Unassembled WGS sequence"/>
</dbReference>
<organism evidence="2 3">
    <name type="scientific">Aspergillus sclerotioniger CBS 115572</name>
    <dbReference type="NCBI Taxonomy" id="1450535"/>
    <lineage>
        <taxon>Eukaryota</taxon>
        <taxon>Fungi</taxon>
        <taxon>Dikarya</taxon>
        <taxon>Ascomycota</taxon>
        <taxon>Pezizomycotina</taxon>
        <taxon>Eurotiomycetes</taxon>
        <taxon>Eurotiomycetidae</taxon>
        <taxon>Eurotiales</taxon>
        <taxon>Aspergillaceae</taxon>
        <taxon>Aspergillus</taxon>
        <taxon>Aspergillus subgen. Circumdati</taxon>
    </lineage>
</organism>
<proteinExistence type="predicted"/>
<keyword evidence="3" id="KW-1185">Reference proteome</keyword>
<dbReference type="GeneID" id="37115321"/>
<gene>
    <name evidence="2" type="ORF">BO94DRAFT_544496</name>
</gene>
<evidence type="ECO:0000313" key="2">
    <source>
        <dbReference type="EMBL" id="PWY91777.1"/>
    </source>
</evidence>
<accession>A0A317X2Q4</accession>
<dbReference type="RefSeq" id="XP_025469505.1">
    <property type="nucleotide sequence ID" value="XM_025613178.1"/>
</dbReference>
<reference evidence="2 3" key="1">
    <citation type="submission" date="2016-12" db="EMBL/GenBank/DDBJ databases">
        <title>The genomes of Aspergillus section Nigri reveals drivers in fungal speciation.</title>
        <authorList>
            <consortium name="DOE Joint Genome Institute"/>
            <person name="Vesth T.C."/>
            <person name="Nybo J."/>
            <person name="Theobald S."/>
            <person name="Brandl J."/>
            <person name="Frisvad J.C."/>
            <person name="Nielsen K.F."/>
            <person name="Lyhne E.K."/>
            <person name="Kogle M.E."/>
            <person name="Kuo A."/>
            <person name="Riley R."/>
            <person name="Clum A."/>
            <person name="Nolan M."/>
            <person name="Lipzen A."/>
            <person name="Salamov A."/>
            <person name="Henrissat B."/>
            <person name="Wiebenga A."/>
            <person name="De Vries R.P."/>
            <person name="Grigoriev I.V."/>
            <person name="Mortensen U.H."/>
            <person name="Andersen M.R."/>
            <person name="Baker S.E."/>
        </authorList>
    </citation>
    <scope>NUCLEOTIDE SEQUENCE [LARGE SCALE GENOMIC DNA]</scope>
    <source>
        <strain evidence="2 3">CBS 115572</strain>
    </source>
</reference>
<evidence type="ECO:0000256" key="1">
    <source>
        <dbReference type="SAM" id="SignalP"/>
    </source>
</evidence>
<feature type="signal peptide" evidence="1">
    <location>
        <begin position="1"/>
        <end position="18"/>
    </location>
</feature>
<dbReference type="EMBL" id="MSFK01000008">
    <property type="protein sequence ID" value="PWY91777.1"/>
    <property type="molecule type" value="Genomic_DNA"/>
</dbReference>
<comment type="caution">
    <text evidence="2">The sequence shown here is derived from an EMBL/GenBank/DDBJ whole genome shotgun (WGS) entry which is preliminary data.</text>
</comment>
<protein>
    <submittedName>
        <fullName evidence="2">Uncharacterized protein</fullName>
    </submittedName>
</protein>
<name>A0A317X2Q4_9EURO</name>
<keyword evidence="1" id="KW-0732">Signal</keyword>
<sequence>MPPPVGWFAWWISKTISAFNLHSTSTIVNPMNEIFPKASFYTARYQVCRVGPLSHLSGIKGPALWMEGLQWGGMKMGRLTRPWDQDDLPSILTRIAPVADVYAAHVASTKKALAHSAEAIQDGRLP</sequence>